<dbReference type="GO" id="GO:0048499">
    <property type="term" value="P:synaptic vesicle membrane organization"/>
    <property type="evidence" value="ECO:0007669"/>
    <property type="project" value="TreeGrafter"/>
</dbReference>
<dbReference type="Pfam" id="PF01602">
    <property type="entry name" value="Adaptin_N"/>
    <property type="match status" value="1"/>
</dbReference>
<dbReference type="GO" id="GO:0010008">
    <property type="term" value="C:endosome membrane"/>
    <property type="evidence" value="ECO:0007669"/>
    <property type="project" value="TreeGrafter"/>
</dbReference>
<dbReference type="GO" id="GO:0098830">
    <property type="term" value="C:presynaptic endosome"/>
    <property type="evidence" value="ECO:0007669"/>
    <property type="project" value="TreeGrafter"/>
</dbReference>
<dbReference type="Proteomes" id="UP000677054">
    <property type="component" value="Unassembled WGS sequence"/>
</dbReference>
<feature type="transmembrane region" description="Helical" evidence="8">
    <location>
        <begin position="21"/>
        <end position="48"/>
    </location>
</feature>
<organism evidence="10">
    <name type="scientific">Darwinula stevensoni</name>
    <dbReference type="NCBI Taxonomy" id="69355"/>
    <lineage>
        <taxon>Eukaryota</taxon>
        <taxon>Metazoa</taxon>
        <taxon>Ecdysozoa</taxon>
        <taxon>Arthropoda</taxon>
        <taxon>Crustacea</taxon>
        <taxon>Oligostraca</taxon>
        <taxon>Ostracoda</taxon>
        <taxon>Podocopa</taxon>
        <taxon>Podocopida</taxon>
        <taxon>Darwinulocopina</taxon>
        <taxon>Darwinuloidea</taxon>
        <taxon>Darwinulidae</taxon>
        <taxon>Darwinula</taxon>
    </lineage>
</organism>
<feature type="region of interest" description="Disordered" evidence="7">
    <location>
        <begin position="673"/>
        <end position="731"/>
    </location>
</feature>
<keyword evidence="4" id="KW-0677">Repeat</keyword>
<feature type="compositionally biased region" description="Acidic residues" evidence="7">
    <location>
        <begin position="392"/>
        <end position="402"/>
    </location>
</feature>
<keyword evidence="11" id="KW-1185">Reference proteome</keyword>
<comment type="similarity">
    <text evidence="2">Belongs to the adaptor complexes large subunit family.</text>
</comment>
<dbReference type="InterPro" id="IPR016024">
    <property type="entry name" value="ARM-type_fold"/>
</dbReference>
<dbReference type="SMART" id="SM01354">
    <property type="entry name" value="BLVR"/>
    <property type="match status" value="1"/>
</dbReference>
<dbReference type="OrthoDB" id="10264595at2759"/>
<evidence type="ECO:0000256" key="3">
    <source>
        <dbReference type="ARBA" id="ARBA00022448"/>
    </source>
</evidence>
<evidence type="ECO:0000313" key="10">
    <source>
        <dbReference type="EMBL" id="CAD7251641.1"/>
    </source>
</evidence>
<evidence type="ECO:0000256" key="6">
    <source>
        <dbReference type="ARBA" id="ARBA00023136"/>
    </source>
</evidence>
<feature type="compositionally biased region" description="Basic residues" evidence="7">
    <location>
        <begin position="694"/>
        <end position="709"/>
    </location>
</feature>
<evidence type="ECO:0000259" key="9">
    <source>
        <dbReference type="SMART" id="SM01354"/>
    </source>
</evidence>
<protein>
    <recommendedName>
        <fullName evidence="9">AP-3 complex subunit delta domain-containing protein</fullName>
    </recommendedName>
</protein>
<feature type="compositionally biased region" description="Basic and acidic residues" evidence="7">
    <location>
        <begin position="553"/>
        <end position="575"/>
    </location>
</feature>
<dbReference type="GO" id="GO:0016182">
    <property type="term" value="P:synaptic vesicle budding from endosome"/>
    <property type="evidence" value="ECO:0007669"/>
    <property type="project" value="TreeGrafter"/>
</dbReference>
<sequence length="959" mass="107833">MMNAEVQLPPCSCFCSGLPACFMMIMVAFPPVSFPLFLFCICTVLISISEGMPERDTSIMLCVQKLRVLIEDSDQNLKYLGLLAMSKILKTHPKSVQAHKDLIMQCLDDKDESIRLRALDLLYGMVTKKNVMEIIRKLLHHMDKAEGAHYRDELLSKIIDICSQSNYTHISNFEWYVSVLVELTRVEGTQHGKLVANQMLDVAIRVPAVRSFTVAQMALLVENSHLLVRSAQRTTITEVLYAAAWICGEFAEFLPDPRGTLEAMVRMRMGSLPSHIQATFIQNILKVYSRIISRAEEEHDDETIHEVGKLVLERLPDLVSSSDLEVQERACTILTLMKQIQKLQGRGEKVAKDLAFLFAGDLNPVAPKAQRKVPVPEGLDLDAWINEPPPVESEEDEKEEDVEIFRQDAHVTGERQQPPREEPSEEELERRRQVRKDEQAHNPHYLKQTSPFRRGVNDTVGEEVPPVAKLDLNVPLHIPGMVRSDRYLNLDSTDDERKKKKKKKKKGGKKGKGKKGESSEEEEVVSPVERPEVSTQVELPEGASVSDNDEEDTRPLDDPHRALDINLDEPLKPYERLAPPAPYASLAAPEPKLADGAIRSDVTKESTKKKSKTKEEKDKKKGKKKKKKSQENGEEEKQAKEEELIPIENHVEANGLQTENLIEEDLVGVVGNHAPRVPASKEEGKEEVKEKKEKVKKKKKGKKEGKRKKKVDDIQNEVEDNGVSREEMSRKPEELHFVPSRLLLAEDSHLRLTYDTRVMPGDEHQIVVVVEFSNLDSHLARQLEWNVLDTINTKMIRGPSEADGISVPFQLPPASSVEYKYSFRVDCITVPQKLRGTLTYMLEMPDGATHKKLDFSLRFPVTAFLLTGLPPGEGEVGFARLLSGGELTAKGTVTVTEVSEEFPLVLSKLCSHLHTGLVERVDHTASLYARSIQGHHVALLVKALPGDRLTCDGKGSDQQ</sequence>
<dbReference type="AlphaFoldDB" id="A0A7R9FQS9"/>
<keyword evidence="5" id="KW-0653">Protein transport</keyword>
<evidence type="ECO:0000256" key="8">
    <source>
        <dbReference type="SAM" id="Phobius"/>
    </source>
</evidence>
<dbReference type="GO" id="GO:0030123">
    <property type="term" value="C:AP-3 adaptor complex"/>
    <property type="evidence" value="ECO:0007669"/>
    <property type="project" value="InterPro"/>
</dbReference>
<dbReference type="Pfam" id="PF06375">
    <property type="entry name" value="AP3D1"/>
    <property type="match status" value="1"/>
</dbReference>
<evidence type="ECO:0000256" key="1">
    <source>
        <dbReference type="ARBA" id="ARBA00004308"/>
    </source>
</evidence>
<feature type="domain" description="AP-3 complex subunit delta" evidence="9">
    <location>
        <begin position="423"/>
        <end position="568"/>
    </location>
</feature>
<dbReference type="InterPro" id="IPR002553">
    <property type="entry name" value="Clathrin/coatomer_adapt-like_N"/>
</dbReference>
<accession>A0A7R9FQS9</accession>
<keyword evidence="8" id="KW-0812">Transmembrane</keyword>
<keyword evidence="6 8" id="KW-0472">Membrane</keyword>
<dbReference type="GO" id="GO:0048490">
    <property type="term" value="P:anterograde synaptic vesicle transport"/>
    <property type="evidence" value="ECO:0007669"/>
    <property type="project" value="TreeGrafter"/>
</dbReference>
<dbReference type="InterPro" id="IPR017105">
    <property type="entry name" value="AP3_complex_dsu"/>
</dbReference>
<feature type="compositionally biased region" description="Basic and acidic residues" evidence="7">
    <location>
        <begin position="722"/>
        <end position="731"/>
    </location>
</feature>
<evidence type="ECO:0000256" key="7">
    <source>
        <dbReference type="SAM" id="MobiDB-lite"/>
    </source>
</evidence>
<dbReference type="InterPro" id="IPR011989">
    <property type="entry name" value="ARM-like"/>
</dbReference>
<evidence type="ECO:0000256" key="5">
    <source>
        <dbReference type="ARBA" id="ARBA00022927"/>
    </source>
</evidence>
<feature type="compositionally biased region" description="Basic and acidic residues" evidence="7">
    <location>
        <begin position="629"/>
        <end position="643"/>
    </location>
</feature>
<dbReference type="Gene3D" id="1.25.10.10">
    <property type="entry name" value="Leucine-rich Repeat Variant"/>
    <property type="match status" value="1"/>
</dbReference>
<dbReference type="GO" id="GO:0098943">
    <property type="term" value="P:neurotransmitter receptor transport, postsynaptic endosome to lysosome"/>
    <property type="evidence" value="ECO:0007669"/>
    <property type="project" value="TreeGrafter"/>
</dbReference>
<dbReference type="EMBL" id="LR903212">
    <property type="protein sequence ID" value="CAD7251641.1"/>
    <property type="molecule type" value="Genomic_DNA"/>
</dbReference>
<keyword evidence="8" id="KW-1133">Transmembrane helix</keyword>
<dbReference type="Pfam" id="PF26171">
    <property type="entry name" value="Mu_AP3"/>
    <property type="match status" value="1"/>
</dbReference>
<evidence type="ECO:0000256" key="4">
    <source>
        <dbReference type="ARBA" id="ARBA00022737"/>
    </source>
</evidence>
<gene>
    <name evidence="10" type="ORF">DSTB1V02_LOCUS11403</name>
</gene>
<evidence type="ECO:0000313" key="11">
    <source>
        <dbReference type="Proteomes" id="UP000677054"/>
    </source>
</evidence>
<dbReference type="GO" id="GO:1904115">
    <property type="term" value="C:axon cytoplasm"/>
    <property type="evidence" value="ECO:0007669"/>
    <property type="project" value="GOC"/>
</dbReference>
<dbReference type="InterPro" id="IPR010474">
    <property type="entry name" value="AP3D_dom_metazoa"/>
</dbReference>
<keyword evidence="3" id="KW-0813">Transport</keyword>
<dbReference type="PANTHER" id="PTHR22781">
    <property type="entry name" value="DELTA ADAPTIN-RELATED"/>
    <property type="match status" value="1"/>
</dbReference>
<comment type="subcellular location">
    <subcellularLocation>
        <location evidence="1">Endomembrane system</location>
    </subcellularLocation>
</comment>
<dbReference type="Gene3D" id="3.30.450.50">
    <property type="entry name" value="Longin domain"/>
    <property type="match status" value="1"/>
</dbReference>
<dbReference type="GO" id="GO:0006896">
    <property type="term" value="P:Golgi to vacuole transport"/>
    <property type="evidence" value="ECO:0007669"/>
    <property type="project" value="TreeGrafter"/>
</dbReference>
<feature type="compositionally biased region" description="Basic residues" evidence="7">
    <location>
        <begin position="498"/>
        <end position="513"/>
    </location>
</feature>
<reference evidence="10" key="1">
    <citation type="submission" date="2020-11" db="EMBL/GenBank/DDBJ databases">
        <authorList>
            <person name="Tran Van P."/>
        </authorList>
    </citation>
    <scope>NUCLEOTIDE SEQUENCE</scope>
</reference>
<feature type="non-terminal residue" evidence="10">
    <location>
        <position position="959"/>
    </location>
</feature>
<evidence type="ECO:0000256" key="2">
    <source>
        <dbReference type="ARBA" id="ARBA00006613"/>
    </source>
</evidence>
<dbReference type="GO" id="GO:0006623">
    <property type="term" value="P:protein targeting to vacuole"/>
    <property type="evidence" value="ECO:0007669"/>
    <property type="project" value="TreeGrafter"/>
</dbReference>
<feature type="compositionally biased region" description="Basic and acidic residues" evidence="7">
    <location>
        <begin position="403"/>
        <end position="441"/>
    </location>
</feature>
<dbReference type="InterPro" id="IPR058898">
    <property type="entry name" value="Mu_AP3"/>
</dbReference>
<dbReference type="SUPFAM" id="SSF48371">
    <property type="entry name" value="ARM repeat"/>
    <property type="match status" value="1"/>
</dbReference>
<dbReference type="GO" id="GO:0043195">
    <property type="term" value="C:terminal bouton"/>
    <property type="evidence" value="ECO:0007669"/>
    <property type="project" value="TreeGrafter"/>
</dbReference>
<proteinExistence type="inferred from homology"/>
<name>A0A7R9FQS9_9CRUS</name>
<feature type="region of interest" description="Disordered" evidence="7">
    <location>
        <begin position="380"/>
        <end position="648"/>
    </location>
</feature>
<feature type="compositionally biased region" description="Basic and acidic residues" evidence="7">
    <location>
        <begin position="679"/>
        <end position="693"/>
    </location>
</feature>
<dbReference type="PANTHER" id="PTHR22781:SF12">
    <property type="entry name" value="AP-3 COMPLEX SUBUNIT DELTA-1"/>
    <property type="match status" value="1"/>
</dbReference>
<dbReference type="EMBL" id="CAJPEV010003695">
    <property type="protein sequence ID" value="CAG0900344.1"/>
    <property type="molecule type" value="Genomic_DNA"/>
</dbReference>
<feature type="compositionally biased region" description="Basic and acidic residues" evidence="7">
    <location>
        <begin position="601"/>
        <end position="619"/>
    </location>
</feature>